<reference evidence="3 4" key="1">
    <citation type="submission" date="2017-04" db="EMBL/GenBank/DDBJ databases">
        <authorList>
            <person name="Afonso C.L."/>
            <person name="Miller P.J."/>
            <person name="Scott M.A."/>
            <person name="Spackman E."/>
            <person name="Goraichik I."/>
            <person name="Dimitrov K.M."/>
            <person name="Suarez D.L."/>
            <person name="Swayne D.E."/>
        </authorList>
    </citation>
    <scope>NUCLEOTIDE SEQUENCE [LARGE SCALE GENOMIC DNA]</scope>
    <source>
        <strain evidence="3 4">DSM 26133</strain>
    </source>
</reference>
<dbReference type="InterPro" id="IPR047262">
    <property type="entry name" value="PRX-like1"/>
</dbReference>
<evidence type="ECO:0000256" key="1">
    <source>
        <dbReference type="SAM" id="SignalP"/>
    </source>
</evidence>
<dbReference type="RefSeq" id="WP_084372209.1">
    <property type="nucleotide sequence ID" value="NZ_FWYF01000002.1"/>
</dbReference>
<protein>
    <submittedName>
        <fullName evidence="3">AhpC/TSA family protein</fullName>
    </submittedName>
</protein>
<dbReference type="SUPFAM" id="SSF52833">
    <property type="entry name" value="Thioredoxin-like"/>
    <property type="match status" value="1"/>
</dbReference>
<keyword evidence="1" id="KW-0732">Signal</keyword>
<dbReference type="PANTHER" id="PTHR43640">
    <property type="entry name" value="OS07G0260300 PROTEIN"/>
    <property type="match status" value="1"/>
</dbReference>
<evidence type="ECO:0000259" key="2">
    <source>
        <dbReference type="PROSITE" id="PS51352"/>
    </source>
</evidence>
<dbReference type="PROSITE" id="PS51352">
    <property type="entry name" value="THIOREDOXIN_2"/>
    <property type="match status" value="1"/>
</dbReference>
<dbReference type="Gene3D" id="3.40.30.10">
    <property type="entry name" value="Glutaredoxin"/>
    <property type="match status" value="1"/>
</dbReference>
<dbReference type="EMBL" id="FWYF01000002">
    <property type="protein sequence ID" value="SMD33798.1"/>
    <property type="molecule type" value="Genomic_DNA"/>
</dbReference>
<feature type="domain" description="Thioredoxin" evidence="2">
    <location>
        <begin position="34"/>
        <end position="191"/>
    </location>
</feature>
<accession>A0A1W2GBT0</accession>
<evidence type="ECO:0000313" key="4">
    <source>
        <dbReference type="Proteomes" id="UP000192472"/>
    </source>
</evidence>
<name>A0A1W2GBT0_REIFA</name>
<proteinExistence type="predicted"/>
<dbReference type="CDD" id="cd02969">
    <property type="entry name" value="PRX_like1"/>
    <property type="match status" value="1"/>
</dbReference>
<keyword evidence="4" id="KW-1185">Reference proteome</keyword>
<dbReference type="GO" id="GO:0016491">
    <property type="term" value="F:oxidoreductase activity"/>
    <property type="evidence" value="ECO:0007669"/>
    <property type="project" value="InterPro"/>
</dbReference>
<sequence length="212" mass="23289">MKKNILLVFGLVAVAAVLFASGNKEEIVKPKVGFEVGDKATDFKLKNVDGKTISMTDYKDAKGFIVVFTCNTCPFSKMYEKRIDLLNQKYEPQGFPVIAINSNDVTKQPGDSFEEMTKRAQDKAYSFPYLYDESQAVATAYGATRTPHVYVLNKNTKGLTVAYIGAIDDNHKDADAVTQKYVEDAVDSLLGGKAVKTASTKAIGCTIKWKEA</sequence>
<feature type="signal peptide" evidence="1">
    <location>
        <begin position="1"/>
        <end position="20"/>
    </location>
</feature>
<dbReference type="InterPro" id="IPR013766">
    <property type="entry name" value="Thioredoxin_domain"/>
</dbReference>
<evidence type="ECO:0000313" key="3">
    <source>
        <dbReference type="EMBL" id="SMD33798.1"/>
    </source>
</evidence>
<dbReference type="InterPro" id="IPR036249">
    <property type="entry name" value="Thioredoxin-like_sf"/>
</dbReference>
<organism evidence="3 4">
    <name type="scientific">Reichenbachiella faecimaris</name>
    <dbReference type="NCBI Taxonomy" id="692418"/>
    <lineage>
        <taxon>Bacteria</taxon>
        <taxon>Pseudomonadati</taxon>
        <taxon>Bacteroidota</taxon>
        <taxon>Cytophagia</taxon>
        <taxon>Cytophagales</taxon>
        <taxon>Reichenbachiellaceae</taxon>
        <taxon>Reichenbachiella</taxon>
    </lineage>
</organism>
<dbReference type="Proteomes" id="UP000192472">
    <property type="component" value="Unassembled WGS sequence"/>
</dbReference>
<dbReference type="OrthoDB" id="9809746at2"/>
<feature type="chain" id="PRO_5012280696" evidence="1">
    <location>
        <begin position="21"/>
        <end position="212"/>
    </location>
</feature>
<dbReference type="AlphaFoldDB" id="A0A1W2GBT0"/>
<dbReference type="InterPro" id="IPR000866">
    <property type="entry name" value="AhpC/TSA"/>
</dbReference>
<dbReference type="GO" id="GO:0016209">
    <property type="term" value="F:antioxidant activity"/>
    <property type="evidence" value="ECO:0007669"/>
    <property type="project" value="InterPro"/>
</dbReference>
<dbReference type="PANTHER" id="PTHR43640:SF1">
    <property type="entry name" value="THIOREDOXIN-DEPENDENT PEROXIREDOXIN"/>
    <property type="match status" value="1"/>
</dbReference>
<dbReference type="Pfam" id="PF00578">
    <property type="entry name" value="AhpC-TSA"/>
    <property type="match status" value="1"/>
</dbReference>
<gene>
    <name evidence="3" type="ORF">SAMN04488029_1673</name>
</gene>